<comment type="catalytic activity">
    <reaction evidence="6">
        <text>Endonucleolytic cleavage of RNA, removing 5'-extranucleotides from tRNA precursor.</text>
        <dbReference type="EC" id="3.1.26.5"/>
    </reaction>
</comment>
<dbReference type="InterPro" id="IPR000100">
    <property type="entry name" value="RNase_P"/>
</dbReference>
<dbReference type="GO" id="GO:0004526">
    <property type="term" value="F:ribonuclease P activity"/>
    <property type="evidence" value="ECO:0007669"/>
    <property type="project" value="UniProtKB-UniRule"/>
</dbReference>
<reference evidence="8 9" key="1">
    <citation type="journal article" date="2016" name="Nat. Commun.">
        <title>Thousands of microbial genomes shed light on interconnected biogeochemical processes in an aquifer system.</title>
        <authorList>
            <person name="Anantharaman K."/>
            <person name="Brown C.T."/>
            <person name="Hug L.A."/>
            <person name="Sharon I."/>
            <person name="Castelle C.J."/>
            <person name="Probst A.J."/>
            <person name="Thomas B.C."/>
            <person name="Singh A."/>
            <person name="Wilkins M.J."/>
            <person name="Karaoz U."/>
            <person name="Brodie E.L."/>
            <person name="Williams K.H."/>
            <person name="Hubbard S.S."/>
            <person name="Banfield J.F."/>
        </authorList>
    </citation>
    <scope>NUCLEOTIDE SEQUENCE [LARGE SCALE GENOMIC DNA]</scope>
</reference>
<dbReference type="NCBIfam" id="TIGR00188">
    <property type="entry name" value="rnpA"/>
    <property type="match status" value="1"/>
</dbReference>
<evidence type="ECO:0000313" key="8">
    <source>
        <dbReference type="EMBL" id="OGZ78425.1"/>
    </source>
</evidence>
<dbReference type="HAMAP" id="MF_00227">
    <property type="entry name" value="RNase_P"/>
    <property type="match status" value="1"/>
</dbReference>
<organism evidence="8 9">
    <name type="scientific">Candidatus Staskawiczbacteria bacterium RIFOXYB1_FULL_37_44</name>
    <dbReference type="NCBI Taxonomy" id="1802223"/>
    <lineage>
        <taxon>Bacteria</taxon>
        <taxon>Candidatus Staskawicziibacteriota</taxon>
    </lineage>
</organism>
<keyword evidence="5 6" id="KW-0694">RNA-binding</keyword>
<name>A0A1G2IUE8_9BACT</name>
<keyword evidence="2 6" id="KW-0540">Nuclease</keyword>
<keyword evidence="4 6" id="KW-0378">Hydrolase</keyword>
<accession>A0A1G2IUE8</accession>
<evidence type="ECO:0000256" key="2">
    <source>
        <dbReference type="ARBA" id="ARBA00022722"/>
    </source>
</evidence>
<dbReference type="GO" id="GO:0042781">
    <property type="term" value="F:3'-tRNA processing endoribonuclease activity"/>
    <property type="evidence" value="ECO:0007669"/>
    <property type="project" value="TreeGrafter"/>
</dbReference>
<dbReference type="STRING" id="1802223.A2358_02635"/>
<evidence type="ECO:0000256" key="4">
    <source>
        <dbReference type="ARBA" id="ARBA00022801"/>
    </source>
</evidence>
<dbReference type="Proteomes" id="UP000178650">
    <property type="component" value="Unassembled WGS sequence"/>
</dbReference>
<evidence type="ECO:0000256" key="6">
    <source>
        <dbReference type="HAMAP-Rule" id="MF_00227"/>
    </source>
</evidence>
<evidence type="ECO:0000256" key="7">
    <source>
        <dbReference type="NCBIfam" id="TIGR00188"/>
    </source>
</evidence>
<dbReference type="EMBL" id="MHPJ01000021">
    <property type="protein sequence ID" value="OGZ78425.1"/>
    <property type="molecule type" value="Genomic_DNA"/>
</dbReference>
<dbReference type="InterPro" id="IPR014721">
    <property type="entry name" value="Ribsml_uS5_D2-typ_fold_subgr"/>
</dbReference>
<proteinExistence type="inferred from homology"/>
<comment type="function">
    <text evidence="6">RNaseP catalyzes the removal of the 5'-leader sequence from pre-tRNA to produce the mature 5'-terminus. It can also cleave other RNA substrates such as 4.5S RNA. The protein component plays an auxiliary but essential role in vivo by binding to the 5'-leader sequence and broadening the substrate specificity of the ribozyme.</text>
</comment>
<dbReference type="SUPFAM" id="SSF54211">
    <property type="entry name" value="Ribosomal protein S5 domain 2-like"/>
    <property type="match status" value="1"/>
</dbReference>
<comment type="caution">
    <text evidence="8">The sequence shown here is derived from an EMBL/GenBank/DDBJ whole genome shotgun (WGS) entry which is preliminary data.</text>
</comment>
<evidence type="ECO:0000256" key="1">
    <source>
        <dbReference type="ARBA" id="ARBA00022694"/>
    </source>
</evidence>
<dbReference type="AlphaFoldDB" id="A0A1G2IUE8"/>
<protein>
    <recommendedName>
        <fullName evidence="6 7">Ribonuclease P protein component</fullName>
        <shortName evidence="6">RNase P protein</shortName>
        <shortName evidence="6">RNaseP protein</shortName>
        <ecNumber evidence="6 7">3.1.26.5</ecNumber>
    </recommendedName>
    <alternativeName>
        <fullName evidence="6">Protein C5</fullName>
    </alternativeName>
</protein>
<dbReference type="EC" id="3.1.26.5" evidence="6 7"/>
<dbReference type="GO" id="GO:0000049">
    <property type="term" value="F:tRNA binding"/>
    <property type="evidence" value="ECO:0007669"/>
    <property type="project" value="UniProtKB-UniRule"/>
</dbReference>
<evidence type="ECO:0000313" key="9">
    <source>
        <dbReference type="Proteomes" id="UP000178650"/>
    </source>
</evidence>
<dbReference type="InterPro" id="IPR020568">
    <property type="entry name" value="Ribosomal_Su5_D2-typ_SF"/>
</dbReference>
<sequence>MLPKINRIKKKKDFEAIYKKSKSFKNNLFIFKVMENGLDFSRFGFVVSLKVSKKATLRNKARRRLSEAIKSQEKNIKPGIDAVIIALPGIEKKEFSEIKKAVTDMLTKTKLNV</sequence>
<dbReference type="GO" id="GO:0001682">
    <property type="term" value="P:tRNA 5'-leader removal"/>
    <property type="evidence" value="ECO:0007669"/>
    <property type="project" value="UniProtKB-UniRule"/>
</dbReference>
<gene>
    <name evidence="6" type="primary">rnpA</name>
    <name evidence="8" type="ORF">A2358_02635</name>
</gene>
<dbReference type="PANTHER" id="PTHR33992:SF1">
    <property type="entry name" value="RIBONUCLEASE P PROTEIN COMPONENT"/>
    <property type="match status" value="1"/>
</dbReference>
<evidence type="ECO:0000256" key="3">
    <source>
        <dbReference type="ARBA" id="ARBA00022759"/>
    </source>
</evidence>
<comment type="subunit">
    <text evidence="6">Consists of a catalytic RNA component (M1 or rnpB) and a protein subunit.</text>
</comment>
<dbReference type="GO" id="GO:0030677">
    <property type="term" value="C:ribonuclease P complex"/>
    <property type="evidence" value="ECO:0007669"/>
    <property type="project" value="TreeGrafter"/>
</dbReference>
<keyword evidence="1 6" id="KW-0819">tRNA processing</keyword>
<dbReference type="PANTHER" id="PTHR33992">
    <property type="entry name" value="RIBONUCLEASE P PROTEIN COMPONENT"/>
    <property type="match status" value="1"/>
</dbReference>
<keyword evidence="3 6" id="KW-0255">Endonuclease</keyword>
<evidence type="ECO:0000256" key="5">
    <source>
        <dbReference type="ARBA" id="ARBA00022884"/>
    </source>
</evidence>
<comment type="similarity">
    <text evidence="6">Belongs to the RnpA family.</text>
</comment>
<dbReference type="Pfam" id="PF00825">
    <property type="entry name" value="Ribonuclease_P"/>
    <property type="match status" value="1"/>
</dbReference>
<dbReference type="Gene3D" id="3.30.230.10">
    <property type="match status" value="1"/>
</dbReference>